<evidence type="ECO:0000313" key="2">
    <source>
        <dbReference type="EMBL" id="CAK9141979.1"/>
    </source>
</evidence>
<keyword evidence="3" id="KW-1185">Reference proteome</keyword>
<keyword evidence="1" id="KW-0175">Coiled coil</keyword>
<evidence type="ECO:0000256" key="1">
    <source>
        <dbReference type="SAM" id="Coils"/>
    </source>
</evidence>
<reference evidence="2 3" key="1">
    <citation type="submission" date="2024-02" db="EMBL/GenBank/DDBJ databases">
        <authorList>
            <person name="Vignale AGUSTIN F."/>
            <person name="Sosa J E."/>
            <person name="Modenutti C."/>
        </authorList>
    </citation>
    <scope>NUCLEOTIDE SEQUENCE [LARGE SCALE GENOMIC DNA]</scope>
</reference>
<proteinExistence type="predicted"/>
<sequence length="338" mass="39021">MEEYLEYMKTLRSQMNDVEDQAAKISVEEQMQITIIQNIEKDLQLAKSEAKQLIEDIDQRIKEKGQICTQILGNQGKISTLESDSSTLCQKKNVSHMAFEFCNKIITIFYNLILHLKARTEFRTIICIATLTLELIQQERVNLSTKLSEKSAYYAKLADDLNTKLQKQQDFKSSTLFEYSFSPVREWLWPTLVWQDFNGQGHNRRENWRFSGNCGSENCLNADNLDNDEKEVMKNLDAAHAKFDLVTQLKSKLVSDNSKAKQSIELVRRRINGFKSQLKEMDRRTLEEELTALLSDKAGESEYLQSLHQQIDKLKGISHILKCACGKEYEVEVDLGSK</sequence>
<organism evidence="2 3">
    <name type="scientific">Ilex paraguariensis</name>
    <name type="common">yerba mate</name>
    <dbReference type="NCBI Taxonomy" id="185542"/>
    <lineage>
        <taxon>Eukaryota</taxon>
        <taxon>Viridiplantae</taxon>
        <taxon>Streptophyta</taxon>
        <taxon>Embryophyta</taxon>
        <taxon>Tracheophyta</taxon>
        <taxon>Spermatophyta</taxon>
        <taxon>Magnoliopsida</taxon>
        <taxon>eudicotyledons</taxon>
        <taxon>Gunneridae</taxon>
        <taxon>Pentapetalae</taxon>
        <taxon>asterids</taxon>
        <taxon>campanulids</taxon>
        <taxon>Aquifoliales</taxon>
        <taxon>Aquifoliaceae</taxon>
        <taxon>Ilex</taxon>
    </lineage>
</organism>
<dbReference type="AlphaFoldDB" id="A0ABC8RAF8"/>
<dbReference type="PANTHER" id="PTHR38353">
    <property type="entry name" value="TROPOMYOSIN"/>
    <property type="match status" value="1"/>
</dbReference>
<feature type="coiled-coil region" evidence="1">
    <location>
        <begin position="1"/>
        <end position="63"/>
    </location>
</feature>
<accession>A0ABC8RAF8</accession>
<dbReference type="PANTHER" id="PTHR38353:SF2">
    <property type="entry name" value="TROPOMYOSIN"/>
    <property type="match status" value="1"/>
</dbReference>
<comment type="caution">
    <text evidence="2">The sequence shown here is derived from an EMBL/GenBank/DDBJ whole genome shotgun (WGS) entry which is preliminary data.</text>
</comment>
<dbReference type="EMBL" id="CAUOFW020001185">
    <property type="protein sequence ID" value="CAK9141979.1"/>
    <property type="molecule type" value="Genomic_DNA"/>
</dbReference>
<gene>
    <name evidence="2" type="ORF">ILEXP_LOCUS9610</name>
</gene>
<protein>
    <submittedName>
        <fullName evidence="2">Uncharacterized protein</fullName>
    </submittedName>
</protein>
<name>A0ABC8RAF8_9AQUA</name>
<dbReference type="Proteomes" id="UP001642360">
    <property type="component" value="Unassembled WGS sequence"/>
</dbReference>
<evidence type="ECO:0000313" key="3">
    <source>
        <dbReference type="Proteomes" id="UP001642360"/>
    </source>
</evidence>